<sequence>MADASPRPGRLSTRTRIALAAFCALVMLYSFVIAGQILLGVLACAFVVTAVVAYKLVGAFYRFVDATERIAAALESREGTGRTTGGDSRGGNRAARSDDPGERTETADGRSRDHLEDRW</sequence>
<dbReference type="InterPro" id="IPR058379">
    <property type="entry name" value="DUF8066"/>
</dbReference>
<keyword evidence="2" id="KW-0812">Transmembrane</keyword>
<organism evidence="3 4">
    <name type="scientific">Halogeometricum luteum</name>
    <dbReference type="NCBI Taxonomy" id="2950537"/>
    <lineage>
        <taxon>Archaea</taxon>
        <taxon>Methanobacteriati</taxon>
        <taxon>Methanobacteriota</taxon>
        <taxon>Stenosarchaea group</taxon>
        <taxon>Halobacteria</taxon>
        <taxon>Halobacteriales</taxon>
        <taxon>Haloferacaceae</taxon>
        <taxon>Halogeometricum</taxon>
    </lineage>
</organism>
<feature type="transmembrane region" description="Helical" evidence="2">
    <location>
        <begin position="17"/>
        <end position="34"/>
    </location>
</feature>
<keyword evidence="4" id="KW-1185">Reference proteome</keyword>
<feature type="transmembrane region" description="Helical" evidence="2">
    <location>
        <begin position="40"/>
        <end position="61"/>
    </location>
</feature>
<gene>
    <name evidence="3" type="ORF">NDI79_03060</name>
</gene>
<evidence type="ECO:0000256" key="1">
    <source>
        <dbReference type="SAM" id="MobiDB-lite"/>
    </source>
</evidence>
<dbReference type="Proteomes" id="UP001254813">
    <property type="component" value="Unassembled WGS sequence"/>
</dbReference>
<keyword evidence="2" id="KW-1133">Transmembrane helix</keyword>
<proteinExistence type="predicted"/>
<accession>A0ABU2FXA2</accession>
<feature type="compositionally biased region" description="Basic and acidic residues" evidence="1">
    <location>
        <begin position="95"/>
        <end position="119"/>
    </location>
</feature>
<protein>
    <recommendedName>
        <fullName evidence="5">DUF4229 domain-containing protein</fullName>
    </recommendedName>
</protein>
<evidence type="ECO:0000313" key="4">
    <source>
        <dbReference type="Proteomes" id="UP001254813"/>
    </source>
</evidence>
<evidence type="ECO:0000313" key="3">
    <source>
        <dbReference type="EMBL" id="MDS0293150.1"/>
    </source>
</evidence>
<evidence type="ECO:0000256" key="2">
    <source>
        <dbReference type="SAM" id="Phobius"/>
    </source>
</evidence>
<dbReference type="EMBL" id="JAMQOQ010000001">
    <property type="protein sequence ID" value="MDS0293150.1"/>
    <property type="molecule type" value="Genomic_DNA"/>
</dbReference>
<evidence type="ECO:0008006" key="5">
    <source>
        <dbReference type="Google" id="ProtNLM"/>
    </source>
</evidence>
<reference evidence="3 4" key="1">
    <citation type="submission" date="2022-06" db="EMBL/GenBank/DDBJ databases">
        <title>Halogeometricum sp. a new haloarchaeum isolate from saline soil.</title>
        <authorList>
            <person name="Strakova D."/>
            <person name="Galisteo C."/>
            <person name="Sanchez-Porro C."/>
            <person name="Ventosa A."/>
        </authorList>
    </citation>
    <scope>NUCLEOTIDE SEQUENCE [LARGE SCALE GENOMIC DNA]</scope>
    <source>
        <strain evidence="4">S3BR25-2</strain>
    </source>
</reference>
<dbReference type="Pfam" id="PF26262">
    <property type="entry name" value="DUF8066"/>
    <property type="match status" value="1"/>
</dbReference>
<feature type="region of interest" description="Disordered" evidence="1">
    <location>
        <begin position="76"/>
        <end position="119"/>
    </location>
</feature>
<comment type="caution">
    <text evidence="3">The sequence shown here is derived from an EMBL/GenBank/DDBJ whole genome shotgun (WGS) entry which is preliminary data.</text>
</comment>
<name>A0ABU2FXA2_9EURY</name>
<dbReference type="RefSeq" id="WP_310926975.1">
    <property type="nucleotide sequence ID" value="NZ_JAMQOQ010000001.1"/>
</dbReference>
<keyword evidence="2" id="KW-0472">Membrane</keyword>